<evidence type="ECO:0000313" key="2">
    <source>
        <dbReference type="EMBL" id="KLT43132.1"/>
    </source>
</evidence>
<feature type="region of interest" description="Disordered" evidence="1">
    <location>
        <begin position="1"/>
        <end position="43"/>
    </location>
</feature>
<keyword evidence="3" id="KW-1185">Reference proteome</keyword>
<dbReference type="RefSeq" id="XP_018279623.1">
    <property type="nucleotide sequence ID" value="XM_018427344.1"/>
</dbReference>
<feature type="region of interest" description="Disordered" evidence="1">
    <location>
        <begin position="172"/>
        <end position="202"/>
    </location>
</feature>
<protein>
    <submittedName>
        <fullName evidence="2">Uncharacterized protein</fullName>
    </submittedName>
</protein>
<evidence type="ECO:0000313" key="3">
    <source>
        <dbReference type="Proteomes" id="UP000053611"/>
    </source>
</evidence>
<accession>A0A0J0XPX8</accession>
<dbReference type="GeneID" id="28987947"/>
<proteinExistence type="predicted"/>
<dbReference type="Proteomes" id="UP000053611">
    <property type="component" value="Unassembled WGS sequence"/>
</dbReference>
<sequence>MNCQAGAGHRLEAGGRRRERAKRRRPSATPPPPHPPEATKNRVHVTTCPFQKSSITHTGFGLAHGPSSFSCSLLACLDASSVLSRRDRRHGHGTRRCDGFGGRTSLCDDWRLRLGTASRLEAINTCPTDAARRQHLYAMHLSTLPLAAGMPYASADGPCRCAPFRVRRHERLRQGAPSEHSIPAGTERCLSAVRGDSSSKKS</sequence>
<evidence type="ECO:0000256" key="1">
    <source>
        <dbReference type="SAM" id="MobiDB-lite"/>
    </source>
</evidence>
<name>A0A0J0XPX8_9TREE</name>
<dbReference type="AlphaFoldDB" id="A0A0J0XPX8"/>
<feature type="compositionally biased region" description="Basic residues" evidence="1">
    <location>
        <begin position="17"/>
        <end position="26"/>
    </location>
</feature>
<gene>
    <name evidence="2" type="ORF">CC85DRAFT_68393</name>
</gene>
<reference evidence="2 3" key="1">
    <citation type="submission" date="2015-03" db="EMBL/GenBank/DDBJ databases">
        <title>Genomics and transcriptomics of the oil-accumulating basidiomycete yeast T. oleaginosus allow insights into substrate utilization and the diverse evolutionary trajectories of mating systems in fungi.</title>
        <authorList>
            <consortium name="DOE Joint Genome Institute"/>
            <person name="Kourist R."/>
            <person name="Kracht O."/>
            <person name="Bracharz F."/>
            <person name="Lipzen A."/>
            <person name="Nolan M."/>
            <person name="Ohm R."/>
            <person name="Grigoriev I."/>
            <person name="Sun S."/>
            <person name="Heitman J."/>
            <person name="Bruck T."/>
            <person name="Nowrousian M."/>
        </authorList>
    </citation>
    <scope>NUCLEOTIDE SEQUENCE [LARGE SCALE GENOMIC DNA]</scope>
    <source>
        <strain evidence="2 3">IBC0246</strain>
    </source>
</reference>
<dbReference type="EMBL" id="KQ087198">
    <property type="protein sequence ID" value="KLT43132.1"/>
    <property type="molecule type" value="Genomic_DNA"/>
</dbReference>
<organism evidence="2 3">
    <name type="scientific">Cutaneotrichosporon oleaginosum</name>
    <dbReference type="NCBI Taxonomy" id="879819"/>
    <lineage>
        <taxon>Eukaryota</taxon>
        <taxon>Fungi</taxon>
        <taxon>Dikarya</taxon>
        <taxon>Basidiomycota</taxon>
        <taxon>Agaricomycotina</taxon>
        <taxon>Tremellomycetes</taxon>
        <taxon>Trichosporonales</taxon>
        <taxon>Trichosporonaceae</taxon>
        <taxon>Cutaneotrichosporon</taxon>
    </lineage>
</organism>